<gene>
    <name evidence="4" type="ORF">ACRB68_28430</name>
</gene>
<comment type="caution">
    <text evidence="4">The sequence shown here is derived from an EMBL/GenBank/DDBJ whole genome shotgun (WGS) entry which is preliminary data.</text>
</comment>
<dbReference type="GO" id="GO:0000272">
    <property type="term" value="P:polysaccharide catabolic process"/>
    <property type="evidence" value="ECO:0007669"/>
    <property type="project" value="UniProtKB-KW"/>
</dbReference>
<feature type="domain" description="Fibronectin type-III" evidence="3">
    <location>
        <begin position="176"/>
        <end position="276"/>
    </location>
</feature>
<accession>A0A7K0BUF5</accession>
<keyword evidence="2" id="KW-0119">Carbohydrate metabolism</keyword>
<evidence type="ECO:0000259" key="3">
    <source>
        <dbReference type="PROSITE" id="PS50853"/>
    </source>
</evidence>
<keyword evidence="1" id="KW-0326">Glycosidase</keyword>
<dbReference type="Gene3D" id="2.60.40.10">
    <property type="entry name" value="Immunoglobulins"/>
    <property type="match status" value="1"/>
</dbReference>
<dbReference type="Proteomes" id="UP000487268">
    <property type="component" value="Unassembled WGS sequence"/>
</dbReference>
<keyword evidence="5" id="KW-1185">Reference proteome</keyword>
<evidence type="ECO:0000313" key="5">
    <source>
        <dbReference type="Proteomes" id="UP000487268"/>
    </source>
</evidence>
<evidence type="ECO:0000256" key="1">
    <source>
        <dbReference type="ARBA" id="ARBA00023295"/>
    </source>
</evidence>
<keyword evidence="1" id="KW-0378">Hydrolase</keyword>
<dbReference type="SMART" id="SM00060">
    <property type="entry name" value="FN3"/>
    <property type="match status" value="1"/>
</dbReference>
<name>A0A7K0BUF5_9ACTN</name>
<dbReference type="InterPro" id="IPR036116">
    <property type="entry name" value="FN3_sf"/>
</dbReference>
<protein>
    <recommendedName>
        <fullName evidence="3">Fibronectin type-III domain-containing protein</fullName>
    </recommendedName>
</protein>
<dbReference type="EMBL" id="WEGH01000002">
    <property type="protein sequence ID" value="MQY04781.1"/>
    <property type="molecule type" value="Genomic_DNA"/>
</dbReference>
<dbReference type="SUPFAM" id="SSF49265">
    <property type="entry name" value="Fibronectin type III"/>
    <property type="match status" value="1"/>
</dbReference>
<evidence type="ECO:0000256" key="2">
    <source>
        <dbReference type="ARBA" id="ARBA00023326"/>
    </source>
</evidence>
<dbReference type="AlphaFoldDB" id="A0A7K0BUF5"/>
<dbReference type="Pfam" id="PF20611">
    <property type="entry name" value="DUF6801"/>
    <property type="match status" value="1"/>
</dbReference>
<dbReference type="CDD" id="cd00063">
    <property type="entry name" value="FN3"/>
    <property type="match status" value="1"/>
</dbReference>
<dbReference type="InterPro" id="IPR013783">
    <property type="entry name" value="Ig-like_fold"/>
</dbReference>
<dbReference type="InterPro" id="IPR046542">
    <property type="entry name" value="DUF6801"/>
</dbReference>
<keyword evidence="2" id="KW-0624">Polysaccharide degradation</keyword>
<proteinExistence type="predicted"/>
<sequence>MTLKYSCAFPLVPEQTMVAKFNVDFPRSIQVGVPTPKIRVDMLAAVNETTQAAFEQAGIEQLRGTARLEAMLSAPQGEVSFGVPLALEETPSGLKGTGFIPPVRLAEPGPAKFDLGDLVLNLANSVRTAPEVPLPEAFGKIRCTVLPGQNTSFTLPEIAPADPVPDPNPGGIHHGELSPPVNGAGVTTDTTATLTWQAMVDPELVGYLNGDLAGYEVYDAAGKVVASTDAKTTTATITGLSPDTGYTFTVRATGENDRKSTPLAITVHTQSSTSAPMDYRYTLKGSTFVKAPNGTAALDGTVEAKLKPLTGEFTADLALQPTKGDFKIFGFLPVQAGIVLVPEGETTGTLKSGTLTAHSRVTAKLPAFSLFGISIGGGENCRTAAPSDITLTSEPGGFEPLKGGRIKGTYDLSEIKDCGALTPLLSAFTKGAGNTIDLTLSPKS</sequence>
<dbReference type="GO" id="GO:0016798">
    <property type="term" value="F:hydrolase activity, acting on glycosyl bonds"/>
    <property type="evidence" value="ECO:0007669"/>
    <property type="project" value="UniProtKB-KW"/>
</dbReference>
<dbReference type="InterPro" id="IPR003961">
    <property type="entry name" value="FN3_dom"/>
</dbReference>
<reference evidence="4 5" key="1">
    <citation type="submission" date="2019-10" db="EMBL/GenBank/DDBJ databases">
        <title>Actinomadura rubteroloni sp. nov. and Actinomadura macrotermitis sp. nov., isolated from the gut of fungus growing-termite Macrotermes natalensis.</title>
        <authorList>
            <person name="Benndorf R."/>
            <person name="Martin K."/>
            <person name="Kuefner M."/>
            <person name="De Beer W."/>
            <person name="Kaster A.-K."/>
            <person name="Vollmers J."/>
            <person name="Poulsen M."/>
            <person name="Beemelmanns C."/>
        </authorList>
    </citation>
    <scope>NUCLEOTIDE SEQUENCE [LARGE SCALE GENOMIC DNA]</scope>
    <source>
        <strain evidence="4 5">RB68</strain>
    </source>
</reference>
<dbReference type="PROSITE" id="PS50853">
    <property type="entry name" value="FN3"/>
    <property type="match status" value="1"/>
</dbReference>
<dbReference type="Pfam" id="PF00041">
    <property type="entry name" value="fn3"/>
    <property type="match status" value="1"/>
</dbReference>
<evidence type="ECO:0000313" key="4">
    <source>
        <dbReference type="EMBL" id="MQY04781.1"/>
    </source>
</evidence>
<organism evidence="4 5">
    <name type="scientific">Actinomadura macrotermitis</name>
    <dbReference type="NCBI Taxonomy" id="2585200"/>
    <lineage>
        <taxon>Bacteria</taxon>
        <taxon>Bacillati</taxon>
        <taxon>Actinomycetota</taxon>
        <taxon>Actinomycetes</taxon>
        <taxon>Streptosporangiales</taxon>
        <taxon>Thermomonosporaceae</taxon>
        <taxon>Actinomadura</taxon>
    </lineage>
</organism>